<dbReference type="CDD" id="cd06222">
    <property type="entry name" value="RNase_H_like"/>
    <property type="match status" value="1"/>
</dbReference>
<dbReference type="PANTHER" id="PTHR33116:SF75">
    <property type="entry name" value="RIBONUCLEASE H PROTEIN"/>
    <property type="match status" value="1"/>
</dbReference>
<dbReference type="GO" id="GO:0003676">
    <property type="term" value="F:nucleic acid binding"/>
    <property type="evidence" value="ECO:0007669"/>
    <property type="project" value="InterPro"/>
</dbReference>
<dbReference type="InterPro" id="IPR044730">
    <property type="entry name" value="RNase_H-like_dom_plant"/>
</dbReference>
<reference evidence="2" key="1">
    <citation type="journal article" date="2023" name="Plant J.">
        <title>Genome sequences and population genomics provide insights into the demographic history, inbreeding, and mutation load of two 'living fossil' tree species of Dipteronia.</title>
        <authorList>
            <person name="Feng Y."/>
            <person name="Comes H.P."/>
            <person name="Chen J."/>
            <person name="Zhu S."/>
            <person name="Lu R."/>
            <person name="Zhang X."/>
            <person name="Li P."/>
            <person name="Qiu J."/>
            <person name="Olsen K.M."/>
            <person name="Qiu Y."/>
        </authorList>
    </citation>
    <scope>NUCLEOTIDE SEQUENCE</scope>
    <source>
        <strain evidence="2">KIB01</strain>
    </source>
</reference>
<dbReference type="SUPFAM" id="SSF53098">
    <property type="entry name" value="Ribonuclease H-like"/>
    <property type="match status" value="1"/>
</dbReference>
<evidence type="ECO:0000259" key="1">
    <source>
        <dbReference type="Pfam" id="PF13456"/>
    </source>
</evidence>
<keyword evidence="3" id="KW-1185">Reference proteome</keyword>
<sequence length="525" mass="59751">MNGDNSRVYWLVECDRNTRFRKVISSVIGEVQMAFIRNRQILDSFVIAEEIIHHRKKRGNMGLLVKLDFEKAYDSLDHAFLDSMLEEMGFGGKRRKAGDLNLIKGVVLSLEAVHFSNFQFANDTIVFLQPNMEYLMNARRILRCFELASGLRLNFHNSCVLRIGKTGGREDSWATNFICTKASLPISYLDLPLGGHSGSKIFWDNLIWHLENRLRPWKKKFLNKGGRLVLIKNVMSSILVYYMSVFKIPVCVGQKIERHQRNFFWGDGEERKKIHAIKWDLMCKSKAKGCLALARSSTRTLVFLPSRLRKILLINSFFCVSGRGIFDRDESRNNKIFKDVGVDINQAEDMVRFRVAWWFKNLGKGSSDPFMHILLNIEERCTNLSCIGGVLRDHRGKVLCIFSVGVGIQDAVSVEILAITRACKLCGSMQDLVLKPIVIVSDSMMAVSWINNSGLGSLKHVQTIYDICSGLISLGVALVVFSSRAFNTFVDLLAKKGLLMMDMCSFGASFEFFRVYVFISLFLLH</sequence>
<organism evidence="2 3">
    <name type="scientific">Dipteronia dyeriana</name>
    <dbReference type="NCBI Taxonomy" id="168575"/>
    <lineage>
        <taxon>Eukaryota</taxon>
        <taxon>Viridiplantae</taxon>
        <taxon>Streptophyta</taxon>
        <taxon>Embryophyta</taxon>
        <taxon>Tracheophyta</taxon>
        <taxon>Spermatophyta</taxon>
        <taxon>Magnoliopsida</taxon>
        <taxon>eudicotyledons</taxon>
        <taxon>Gunneridae</taxon>
        <taxon>Pentapetalae</taxon>
        <taxon>rosids</taxon>
        <taxon>malvids</taxon>
        <taxon>Sapindales</taxon>
        <taxon>Sapindaceae</taxon>
        <taxon>Hippocastanoideae</taxon>
        <taxon>Acereae</taxon>
        <taxon>Dipteronia</taxon>
    </lineage>
</organism>
<name>A0AAD9WYZ6_9ROSI</name>
<dbReference type="Proteomes" id="UP001280121">
    <property type="component" value="Unassembled WGS sequence"/>
</dbReference>
<dbReference type="Gene3D" id="3.30.420.10">
    <property type="entry name" value="Ribonuclease H-like superfamily/Ribonuclease H"/>
    <property type="match status" value="1"/>
</dbReference>
<comment type="caution">
    <text evidence="2">The sequence shown here is derived from an EMBL/GenBank/DDBJ whole genome shotgun (WGS) entry which is preliminary data.</text>
</comment>
<dbReference type="InterPro" id="IPR002156">
    <property type="entry name" value="RNaseH_domain"/>
</dbReference>
<dbReference type="Pfam" id="PF13456">
    <property type="entry name" value="RVT_3"/>
    <property type="match status" value="1"/>
</dbReference>
<dbReference type="AlphaFoldDB" id="A0AAD9WYZ6"/>
<dbReference type="EMBL" id="JANJYI010000005">
    <property type="protein sequence ID" value="KAK2648436.1"/>
    <property type="molecule type" value="Genomic_DNA"/>
</dbReference>
<evidence type="ECO:0000313" key="3">
    <source>
        <dbReference type="Proteomes" id="UP001280121"/>
    </source>
</evidence>
<dbReference type="InterPro" id="IPR036397">
    <property type="entry name" value="RNaseH_sf"/>
</dbReference>
<proteinExistence type="predicted"/>
<dbReference type="InterPro" id="IPR012337">
    <property type="entry name" value="RNaseH-like_sf"/>
</dbReference>
<evidence type="ECO:0000313" key="2">
    <source>
        <dbReference type="EMBL" id="KAK2648436.1"/>
    </source>
</evidence>
<dbReference type="PANTHER" id="PTHR33116">
    <property type="entry name" value="REVERSE TRANSCRIPTASE ZINC-BINDING DOMAIN-CONTAINING PROTEIN-RELATED-RELATED"/>
    <property type="match status" value="1"/>
</dbReference>
<accession>A0AAD9WYZ6</accession>
<protein>
    <recommendedName>
        <fullName evidence="1">RNase H type-1 domain-containing protein</fullName>
    </recommendedName>
</protein>
<gene>
    <name evidence="2" type="ORF">Ddye_015925</name>
</gene>
<feature type="domain" description="RNase H type-1" evidence="1">
    <location>
        <begin position="383"/>
        <end position="496"/>
    </location>
</feature>
<dbReference type="GO" id="GO:0004523">
    <property type="term" value="F:RNA-DNA hybrid ribonuclease activity"/>
    <property type="evidence" value="ECO:0007669"/>
    <property type="project" value="InterPro"/>
</dbReference>